<sequence>MEIITGAERRRRWRDEDKLRIVAEAEAPDSVFALVARRHEISRGQLWKWRGQVRRGELAPVRVEPEFIPVRVMASAALSMPRALGKSAAVNESGGEPVPQSRATRSDPSRIEIVLPDGTCVRVDDGVGIAALRRVMTAVRR</sequence>
<dbReference type="Proteomes" id="UP001279553">
    <property type="component" value="Unassembled WGS sequence"/>
</dbReference>
<gene>
    <name evidence="2" type="ORF">SIL87_01745</name>
    <name evidence="3" type="ORF">SIL87_02175</name>
    <name evidence="4" type="ORF">SIL87_02545</name>
</gene>
<evidence type="ECO:0000313" key="5">
    <source>
        <dbReference type="Proteomes" id="UP001279553"/>
    </source>
</evidence>
<organism evidence="4 5">
    <name type="scientific">Acidiphilium acidophilum</name>
    <name type="common">Thiobacillus acidophilus</name>
    <dbReference type="NCBI Taxonomy" id="76588"/>
    <lineage>
        <taxon>Bacteria</taxon>
        <taxon>Pseudomonadati</taxon>
        <taxon>Pseudomonadota</taxon>
        <taxon>Alphaproteobacteria</taxon>
        <taxon>Acetobacterales</taxon>
        <taxon>Acidocellaceae</taxon>
        <taxon>Acidiphilium</taxon>
    </lineage>
</organism>
<evidence type="ECO:0000256" key="1">
    <source>
        <dbReference type="SAM" id="MobiDB-lite"/>
    </source>
</evidence>
<dbReference type="RefSeq" id="WP_319612559.1">
    <property type="nucleotide sequence ID" value="NZ_JAWXYB010000008.1"/>
</dbReference>
<dbReference type="GO" id="GO:0043565">
    <property type="term" value="F:sequence-specific DNA binding"/>
    <property type="evidence" value="ECO:0007669"/>
    <property type="project" value="InterPro"/>
</dbReference>
<reference evidence="4 5" key="1">
    <citation type="submission" date="2023-11" db="EMBL/GenBank/DDBJ databases">
        <title>MicrobeMod: A computational toolkit for identifying prokaryotic methylation and restriction-modification with nanopore sequencing.</title>
        <authorList>
            <person name="Crits-Christoph A."/>
            <person name="Kang S.C."/>
            <person name="Lee H."/>
            <person name="Ostrov N."/>
        </authorList>
    </citation>
    <scope>NUCLEOTIDE SEQUENCE [LARGE SCALE GENOMIC DNA]</scope>
    <source>
        <strain evidence="4 5">DSMZ 700</strain>
    </source>
</reference>
<evidence type="ECO:0000313" key="4">
    <source>
        <dbReference type="EMBL" id="MDX5929646.1"/>
    </source>
</evidence>
<dbReference type="InterPro" id="IPR010921">
    <property type="entry name" value="Trp_repressor/repl_initiator"/>
</dbReference>
<proteinExistence type="predicted"/>
<evidence type="ECO:0000313" key="3">
    <source>
        <dbReference type="EMBL" id="MDX5929573.1"/>
    </source>
</evidence>
<comment type="caution">
    <text evidence="4">The sequence shown here is derived from an EMBL/GenBank/DDBJ whole genome shotgun (WGS) entry which is preliminary data.</text>
</comment>
<dbReference type="AlphaFoldDB" id="A0AAW9DLA2"/>
<dbReference type="PANTHER" id="PTHR37936:SF3">
    <property type="entry name" value="TRANSPOSASE INSC FOR INSERTION ELEMENT IS2A-RELATED"/>
    <property type="match status" value="1"/>
</dbReference>
<dbReference type="NCBIfam" id="NF047595">
    <property type="entry name" value="IS66_ISRel24_TnpA"/>
    <property type="match status" value="1"/>
</dbReference>
<dbReference type="SUPFAM" id="SSF48295">
    <property type="entry name" value="TrpR-like"/>
    <property type="match status" value="1"/>
</dbReference>
<name>A0AAW9DLA2_ACIAO</name>
<dbReference type="InterPro" id="IPR002514">
    <property type="entry name" value="Transposase_8"/>
</dbReference>
<dbReference type="EMBL" id="JAWXYB010000014">
    <property type="protein sequence ID" value="MDX5929646.1"/>
    <property type="molecule type" value="Genomic_DNA"/>
</dbReference>
<feature type="region of interest" description="Disordered" evidence="1">
    <location>
        <begin position="85"/>
        <end position="108"/>
    </location>
</feature>
<dbReference type="EMBL" id="JAWXYB010000008">
    <property type="protein sequence ID" value="MDX5929491.1"/>
    <property type="molecule type" value="Genomic_DNA"/>
</dbReference>
<keyword evidence="5" id="KW-1185">Reference proteome</keyword>
<protein>
    <submittedName>
        <fullName evidence="4">Transposase</fullName>
    </submittedName>
</protein>
<accession>A0AAW9DLA2</accession>
<dbReference type="GO" id="GO:0004803">
    <property type="term" value="F:transposase activity"/>
    <property type="evidence" value="ECO:0007669"/>
    <property type="project" value="InterPro"/>
</dbReference>
<dbReference type="Pfam" id="PF01527">
    <property type="entry name" value="HTH_Tnp_1"/>
    <property type="match status" value="1"/>
</dbReference>
<dbReference type="PANTHER" id="PTHR37936">
    <property type="entry name" value="TRANSPOSASE INSC FOR INSERTION ELEMENT IS2A-RELATED"/>
    <property type="match status" value="1"/>
</dbReference>
<evidence type="ECO:0000313" key="2">
    <source>
        <dbReference type="EMBL" id="MDX5929491.1"/>
    </source>
</evidence>
<dbReference type="EMBL" id="JAWXYB010000008">
    <property type="protein sequence ID" value="MDX5929573.1"/>
    <property type="molecule type" value="Genomic_DNA"/>
</dbReference>
<dbReference type="GO" id="GO:0006313">
    <property type="term" value="P:DNA transposition"/>
    <property type="evidence" value="ECO:0007669"/>
    <property type="project" value="InterPro"/>
</dbReference>